<dbReference type="InterPro" id="IPR011990">
    <property type="entry name" value="TPR-like_helical_dom_sf"/>
</dbReference>
<accession>A0A077WTI0</accession>
<dbReference type="Gene3D" id="3.80.10.10">
    <property type="entry name" value="Ribonuclease Inhibitor"/>
    <property type="match status" value="1"/>
</dbReference>
<dbReference type="GO" id="GO:0019005">
    <property type="term" value="C:SCF ubiquitin ligase complex"/>
    <property type="evidence" value="ECO:0007669"/>
    <property type="project" value="TreeGrafter"/>
</dbReference>
<sequence>MLQQQSIDTSAHHSTETFTDAAHQLEESAKRRLVLLHHRAIALAASANFKAAFEDTAAIRTLAPSSGIGYLCTGHVHQLQGRYGACIDICDQGLAVVSSPSNPHYQQLLNMRSLAVKKYNTCVDFMKYVPGEIINIIVDKLLGDKGTTLDHLGQYLSISKLWRDKILRYTHNLHLISNPTMDLIDKPYILKHASPYATSLTTKYEATGAYKIFQQYQFPSLRFLDLDEVYPDDTDPAMVLTCLASVQSTVTYLDIRMENLDYALGDILSTFPQLVSLRCDDIDVDITNAPDNWPMLKELMIRNEREGISSEHLNKITQRLPELEIFSVNPCVDTYALSMIQDNCPKLKLISYNDYRNEELYMERITYEGVDKSAGNIDNDMQSLNINYIEDDAFQVDILDIITFITRNSHSLQSIYFCYNSNVDVITYYPIYEHVILSHLTSYIHKISYDENVHLALCVIERSPHLQVIELLKGPRLVEDNDYYDDDHDVYRRPPHIYHDLGQIFIAMTGLADLQVANIQIKGGDAAAGIHHFLQYHNSIDSKLRTLFVPKHTELSLDTLGLLAGLSRLEDLTLRLQITGTQDWANDGRQFLEKLAKGCPLLHRLSLYDTHGLHLLPMKHFSNLELLCLKLDVIDYIELLPLMECPNLERLVVDVREQTEDIDDELGTLLRTKMVVTVYGRNM</sequence>
<dbReference type="AlphaFoldDB" id="A0A077WTI0"/>
<evidence type="ECO:0000313" key="1">
    <source>
        <dbReference type="EMBL" id="CDS10630.1"/>
    </source>
</evidence>
<evidence type="ECO:0008006" key="2">
    <source>
        <dbReference type="Google" id="ProtNLM"/>
    </source>
</evidence>
<dbReference type="InterPro" id="IPR032675">
    <property type="entry name" value="LRR_dom_sf"/>
</dbReference>
<dbReference type="PANTHER" id="PTHR13318:SF95">
    <property type="entry name" value="F-BOX PROTEIN YLR352W"/>
    <property type="match status" value="1"/>
</dbReference>
<dbReference type="SUPFAM" id="SSF52047">
    <property type="entry name" value="RNI-like"/>
    <property type="match status" value="2"/>
</dbReference>
<proteinExistence type="predicted"/>
<organism evidence="1">
    <name type="scientific">Lichtheimia ramosa</name>
    <dbReference type="NCBI Taxonomy" id="688394"/>
    <lineage>
        <taxon>Eukaryota</taxon>
        <taxon>Fungi</taxon>
        <taxon>Fungi incertae sedis</taxon>
        <taxon>Mucoromycota</taxon>
        <taxon>Mucoromycotina</taxon>
        <taxon>Mucoromycetes</taxon>
        <taxon>Mucorales</taxon>
        <taxon>Lichtheimiaceae</taxon>
        <taxon>Lichtheimia</taxon>
    </lineage>
</organism>
<protein>
    <recommendedName>
        <fullName evidence="2">F-box domain-containing protein</fullName>
    </recommendedName>
</protein>
<dbReference type="GO" id="GO:0031146">
    <property type="term" value="P:SCF-dependent proteasomal ubiquitin-dependent protein catabolic process"/>
    <property type="evidence" value="ECO:0007669"/>
    <property type="project" value="TreeGrafter"/>
</dbReference>
<dbReference type="EMBL" id="LK023337">
    <property type="protein sequence ID" value="CDS10630.1"/>
    <property type="molecule type" value="Genomic_DNA"/>
</dbReference>
<dbReference type="PANTHER" id="PTHR13318">
    <property type="entry name" value="PARTNER OF PAIRED, ISOFORM B-RELATED"/>
    <property type="match status" value="1"/>
</dbReference>
<dbReference type="OrthoDB" id="2266185at2759"/>
<name>A0A077WTI0_9FUNG</name>
<gene>
    <name evidence="1" type="ORF">LRAMOSA11116</name>
</gene>
<dbReference type="SUPFAM" id="SSF48452">
    <property type="entry name" value="TPR-like"/>
    <property type="match status" value="1"/>
</dbReference>
<reference evidence="1" key="1">
    <citation type="journal article" date="2014" name="Genome Announc.">
        <title>De novo whole-genome sequence and genome annotation of Lichtheimia ramosa.</title>
        <authorList>
            <person name="Linde J."/>
            <person name="Schwartze V."/>
            <person name="Binder U."/>
            <person name="Lass-Florl C."/>
            <person name="Voigt K."/>
            <person name="Horn F."/>
        </authorList>
    </citation>
    <scope>NUCLEOTIDE SEQUENCE</scope>
    <source>
        <strain evidence="1">JMRC FSU:6197</strain>
    </source>
</reference>